<evidence type="ECO:0000259" key="2">
    <source>
        <dbReference type="Pfam" id="PF22954"/>
    </source>
</evidence>
<keyword evidence="1" id="KW-0812">Transmembrane</keyword>
<keyword evidence="1" id="KW-1133">Transmembrane helix</keyword>
<feature type="transmembrane region" description="Helical" evidence="1">
    <location>
        <begin position="21"/>
        <end position="43"/>
    </location>
</feature>
<dbReference type="Proteomes" id="UP000050741">
    <property type="component" value="Unassembled WGS sequence"/>
</dbReference>
<feature type="domain" description="DUF7027" evidence="2">
    <location>
        <begin position="19"/>
        <end position="118"/>
    </location>
</feature>
<accession>A0A183C9X3</accession>
<name>A0A183C9X3_GLOPA</name>
<evidence type="ECO:0000313" key="3">
    <source>
        <dbReference type="Proteomes" id="UP000050741"/>
    </source>
</evidence>
<dbReference type="WBParaSite" id="GPLIN_000967200">
    <property type="protein sequence ID" value="GPLIN_000967200"/>
    <property type="gene ID" value="GPLIN_000967200"/>
</dbReference>
<feature type="transmembrane region" description="Helical" evidence="1">
    <location>
        <begin position="132"/>
        <end position="153"/>
    </location>
</feature>
<evidence type="ECO:0000313" key="4">
    <source>
        <dbReference type="WBParaSite" id="GPLIN_000967200"/>
    </source>
</evidence>
<dbReference type="InterPro" id="IPR054291">
    <property type="entry name" value="DUF7027"/>
</dbReference>
<protein>
    <submittedName>
        <fullName evidence="4">MARVEL domain-containing protein</fullName>
    </submittedName>
</protein>
<proteinExistence type="predicted"/>
<evidence type="ECO:0000256" key="1">
    <source>
        <dbReference type="SAM" id="Phobius"/>
    </source>
</evidence>
<reference evidence="4" key="3">
    <citation type="submission" date="2016-06" db="UniProtKB">
        <authorList>
            <consortium name="WormBaseParasite"/>
        </authorList>
    </citation>
    <scope>IDENTIFICATION</scope>
</reference>
<sequence>MDFDPEHVKWQCCFCRIPTGLKFLGVVDCAVAAGVLLLGLHFIHVHATTDKEGYFFLFDLSLAAISLLFGLSSLLMIAGVQLHREKLLYPTVVLRVVLVIFVTVFGVSIGVVRPVFEEEEAEEEPSIALRLVFLMFVMVLISIVVFYTIFLVLRTIRFIKAHKRLQRRRSSFFLVGQIDPSLMHLKRPSQCSQTY</sequence>
<reference evidence="3" key="1">
    <citation type="submission" date="2013-12" db="EMBL/GenBank/DDBJ databases">
        <authorList>
            <person name="Aslett M."/>
        </authorList>
    </citation>
    <scope>NUCLEOTIDE SEQUENCE [LARGE SCALE GENOMIC DNA]</scope>
    <source>
        <strain evidence="3">Lindley</strain>
    </source>
</reference>
<reference evidence="3" key="2">
    <citation type="submission" date="2014-05" db="EMBL/GenBank/DDBJ databases">
        <title>The genome and life-stage specific transcriptomes of Globodera pallida elucidate key aspects of plant parasitism by a cyst nematode.</title>
        <authorList>
            <person name="Cotton J.A."/>
            <person name="Lilley C.J."/>
            <person name="Jones L.M."/>
            <person name="Kikuchi T."/>
            <person name="Reid A.J."/>
            <person name="Thorpe P."/>
            <person name="Tsai I.J."/>
            <person name="Beasley H."/>
            <person name="Blok V."/>
            <person name="Cock P.J.A."/>
            <person name="Van den Akker S.E."/>
            <person name="Holroyd N."/>
            <person name="Hunt M."/>
            <person name="Mantelin S."/>
            <person name="Naghra H."/>
            <person name="Pain A."/>
            <person name="Palomares-Rius J.E."/>
            <person name="Zarowiecki M."/>
            <person name="Berriman M."/>
            <person name="Jones J.T."/>
            <person name="Urwin P.E."/>
        </authorList>
    </citation>
    <scope>NUCLEOTIDE SEQUENCE [LARGE SCALE GENOMIC DNA]</scope>
    <source>
        <strain evidence="3">Lindley</strain>
    </source>
</reference>
<dbReference type="Pfam" id="PF22954">
    <property type="entry name" value="DUF7027"/>
    <property type="match status" value="1"/>
</dbReference>
<feature type="transmembrane region" description="Helical" evidence="1">
    <location>
        <begin position="55"/>
        <end position="80"/>
    </location>
</feature>
<keyword evidence="3" id="KW-1185">Reference proteome</keyword>
<dbReference type="AlphaFoldDB" id="A0A183C9X3"/>
<keyword evidence="1" id="KW-0472">Membrane</keyword>
<feature type="transmembrane region" description="Helical" evidence="1">
    <location>
        <begin position="92"/>
        <end position="112"/>
    </location>
</feature>
<organism evidence="3 4">
    <name type="scientific">Globodera pallida</name>
    <name type="common">Potato cyst nematode worm</name>
    <name type="synonym">Heterodera pallida</name>
    <dbReference type="NCBI Taxonomy" id="36090"/>
    <lineage>
        <taxon>Eukaryota</taxon>
        <taxon>Metazoa</taxon>
        <taxon>Ecdysozoa</taxon>
        <taxon>Nematoda</taxon>
        <taxon>Chromadorea</taxon>
        <taxon>Rhabditida</taxon>
        <taxon>Tylenchina</taxon>
        <taxon>Tylenchomorpha</taxon>
        <taxon>Tylenchoidea</taxon>
        <taxon>Heteroderidae</taxon>
        <taxon>Heteroderinae</taxon>
        <taxon>Globodera</taxon>
    </lineage>
</organism>